<dbReference type="PROSITE" id="PS50011">
    <property type="entry name" value="PROTEIN_KINASE_DOM"/>
    <property type="match status" value="1"/>
</dbReference>
<dbReference type="InterPro" id="IPR000719">
    <property type="entry name" value="Prot_kinase_dom"/>
</dbReference>
<dbReference type="GO" id="GO:0005952">
    <property type="term" value="C:cAMP-dependent protein kinase complex"/>
    <property type="evidence" value="ECO:0007669"/>
    <property type="project" value="TreeGrafter"/>
</dbReference>
<proteinExistence type="predicted"/>
<dbReference type="InterPro" id="IPR000961">
    <property type="entry name" value="AGC-kinase_C"/>
</dbReference>
<dbReference type="Gene3D" id="1.10.510.10">
    <property type="entry name" value="Transferase(Phosphotransferase) domain 1"/>
    <property type="match status" value="1"/>
</dbReference>
<name>T1HHZ8_RHOPR</name>
<dbReference type="HOGENOM" id="CLU_000288_63_5_1"/>
<dbReference type="GO" id="GO:0005829">
    <property type="term" value="C:cytosol"/>
    <property type="evidence" value="ECO:0007669"/>
    <property type="project" value="TreeGrafter"/>
</dbReference>
<evidence type="ECO:0000313" key="1">
    <source>
        <dbReference type="EnsemblMetazoa" id="RPRC003671-PA"/>
    </source>
</evidence>
<dbReference type="SUPFAM" id="SSF56112">
    <property type="entry name" value="Protein kinase-like (PK-like)"/>
    <property type="match status" value="1"/>
</dbReference>
<dbReference type="EMBL" id="ACPB03017629">
    <property type="status" value="NOT_ANNOTATED_CDS"/>
    <property type="molecule type" value="Genomic_DNA"/>
</dbReference>
<reference evidence="1" key="1">
    <citation type="submission" date="2015-05" db="UniProtKB">
        <authorList>
            <consortium name="EnsemblMetazoa"/>
        </authorList>
    </citation>
    <scope>IDENTIFICATION</scope>
</reference>
<evidence type="ECO:0000313" key="2">
    <source>
        <dbReference type="Proteomes" id="UP000015103"/>
    </source>
</evidence>
<dbReference type="PANTHER" id="PTHR24353:SF152">
    <property type="entry name" value="UT01108P-RELATED"/>
    <property type="match status" value="1"/>
</dbReference>
<dbReference type="FunFam" id="1.10.510.10:FF:000210">
    <property type="entry name" value="Non-specific serine/threonine protein kinase"/>
    <property type="match status" value="1"/>
</dbReference>
<dbReference type="PANTHER" id="PTHR24353">
    <property type="entry name" value="CYCLIC NUCLEOTIDE-DEPENDENT PROTEIN KINASE"/>
    <property type="match status" value="1"/>
</dbReference>
<dbReference type="AlphaFoldDB" id="T1HHZ8"/>
<accession>T1HHZ8</accession>
<dbReference type="GO" id="GO:0005634">
    <property type="term" value="C:nucleus"/>
    <property type="evidence" value="ECO:0007669"/>
    <property type="project" value="TreeGrafter"/>
</dbReference>
<organism evidence="1 2">
    <name type="scientific">Rhodnius prolixus</name>
    <name type="common">Triatomid bug</name>
    <dbReference type="NCBI Taxonomy" id="13249"/>
    <lineage>
        <taxon>Eukaryota</taxon>
        <taxon>Metazoa</taxon>
        <taxon>Ecdysozoa</taxon>
        <taxon>Arthropoda</taxon>
        <taxon>Hexapoda</taxon>
        <taxon>Insecta</taxon>
        <taxon>Pterygota</taxon>
        <taxon>Neoptera</taxon>
        <taxon>Paraneoptera</taxon>
        <taxon>Hemiptera</taxon>
        <taxon>Heteroptera</taxon>
        <taxon>Panheteroptera</taxon>
        <taxon>Cimicomorpha</taxon>
        <taxon>Reduviidae</taxon>
        <taxon>Triatominae</taxon>
        <taxon>Rhodnius</taxon>
    </lineage>
</organism>
<protein>
    <submittedName>
        <fullName evidence="1">Uncharacterized protein</fullName>
    </submittedName>
</protein>
<dbReference type="eggNOG" id="KOG0616">
    <property type="taxonomic scope" value="Eukaryota"/>
</dbReference>
<dbReference type="Gene3D" id="3.30.200.20">
    <property type="entry name" value="Phosphorylase Kinase, domain 1"/>
    <property type="match status" value="1"/>
</dbReference>
<dbReference type="Pfam" id="PF00069">
    <property type="entry name" value="Pkinase"/>
    <property type="match status" value="1"/>
</dbReference>
<dbReference type="InParanoid" id="T1HHZ8"/>
<dbReference type="GO" id="GO:0005524">
    <property type="term" value="F:ATP binding"/>
    <property type="evidence" value="ECO:0007669"/>
    <property type="project" value="InterPro"/>
</dbReference>
<dbReference type="InterPro" id="IPR011009">
    <property type="entry name" value="Kinase-like_dom_sf"/>
</dbReference>
<dbReference type="VEuPathDB" id="VectorBase:RPRC003671"/>
<dbReference type="PROSITE" id="PS51285">
    <property type="entry name" value="AGC_KINASE_CTER"/>
    <property type="match status" value="1"/>
</dbReference>
<dbReference type="STRING" id="13249.T1HHZ8"/>
<keyword evidence="2" id="KW-1185">Reference proteome</keyword>
<dbReference type="EnsemblMetazoa" id="RPRC003671-RA">
    <property type="protein sequence ID" value="RPRC003671-PA"/>
    <property type="gene ID" value="RPRC003671"/>
</dbReference>
<dbReference type="GO" id="GO:0004691">
    <property type="term" value="F:cAMP-dependent protein kinase activity"/>
    <property type="evidence" value="ECO:0007669"/>
    <property type="project" value="TreeGrafter"/>
</dbReference>
<sequence length="300" mass="35178">EKELINLNIREPIKLDVNDFQLRGVISEKIDGNLYLMKINFGKNGKFCAVKKILTSKLEEKSSNILNEIKILKTIRCPFTINAQFEAQDVNYTYLIMPLIVGKDLYRIIKKFGFIQEKLAKFYSAQILLALEYLHNLDIVFRNLKPENIMVDHIGYLKVHDFKYAKHLENNGRTYTICGTPEYMAPECINLQGYGKSVDWWAFGILVYEMSTGITPFYDQSQEILLTNIISGKYNIKHVLSFDLRNFIEKFIKIEPTERFGLSRLGVNEIKQDRWFTSINWHELVHKRLKPLYLPNIRNP</sequence>
<dbReference type="Proteomes" id="UP000015103">
    <property type="component" value="Unassembled WGS sequence"/>
</dbReference>
<dbReference type="OMA" id="INWHELV"/>